<dbReference type="Proteomes" id="UP000299211">
    <property type="component" value="Unassembled WGS sequence"/>
</dbReference>
<dbReference type="EMBL" id="BJHY01000001">
    <property type="protein sequence ID" value="GDY77905.1"/>
    <property type="molecule type" value="Genomic_DNA"/>
</dbReference>
<sequence>MHEMTEPQQLPGEDRPAERERLLRAVRGRLDALGGPTGNGHLHTAEARQETDRLLRHLVAPHPATGGGHALDAEVAYVLGVMYLFVADDRPDAPTAAQDGQCALLLLAPFYCHLPDQPDVLPPPLRAGLDQLLGAEGRRPDAPEEIVQEHAASLANLAMLLLELGITLAYPEAIRVAADLAREALPHLSPDGHDRALAGCNLGYALLLSGPTPVSSPGQADPEQLAEAVSVLRTAFAATPREHPNHARCANGLGLALLASAGQAEDRTQLAEAAAMLRIATQTATEVDQNLPQMYSDLGYTLTLCARTAGEGEEPGPEVREEAVDALRRAVDLTTPAEDGEMLRTRLDRLADAVVIGSPSDDRPRAAAQAEQAVDTLRRLLDLTPEGHPERGDVLLRLAGNRLVAQHPQETIDLLVQGESAYATDPRREQIARALLVEAAMLKGELDSRADLTPEQQADWQAIDDVMLPLLSGDTTGHPMRSVMNLIGLGGEGGGSRSQELMDFGSMVLGYPDRVGLNEIFAKAMELQARRIARLPEEERAGAVAAFLAGDDDEGAPGPPGGRVEESEEPPDTSSLDELLEIHERLLPRLPPDSREHRLLHGGRNMLRLVQIMYESMYAPGDTRTRLQLMRRALPLMRELFEELPAQLEELGIKPELFGAHTALAFAYESPFEQLEAVEEGVRAARRRLTELAPDTPEYAETRTTLALSLFVRHALWSEEADYEEAVGIARELTSAPAPGWRTAMLLTQWTSAAQSRIQRTGLLGQAPPGVGQSPSLITRLASDGAATALDDRDPVEALETLEDGRAHLLSGALNARRELEVLHGADAKLHGRLRAALERIRALRTAREPGRWPTPDEEDELRSASDDAAWLVAELQQHPGFQRFLTPLPLGLDDLLPAAAEGPVVSVNINPRRCDALALCPDGLRAVPLPRLYASDLVAQAESFRVAVEALTAGPRDPLFEDAREIFTGTLAWLWDVLAEPVLDALGFTGPPESGAPWPRLWWSPSGVLNSFPLHAAGRHGSGEAADAAVLDRVASSYTPTLRALLFSRARRRAAPGRRRTLAVAMPQTAGQAPLARTVTEATEAVAAGGGVPLIGPAATRDSVRAAMVDAAVVHFACHADSDPEDLSAGRLLLADGDLLIRDIAELHLETAELAYLSACGTARGGATAALADEVIHLGSAFQLAGYAQSVATLWEVGDSFAARAAAEFHRTLAPSLPGPGPLPAALALHHTVRSLRQDDRERPWTWSALVHAGA</sequence>
<dbReference type="Pfam" id="PF12770">
    <property type="entry name" value="CHAT"/>
    <property type="match status" value="1"/>
</dbReference>
<comment type="caution">
    <text evidence="3">The sequence shown here is derived from an EMBL/GenBank/DDBJ whole genome shotgun (WGS) entry which is preliminary data.</text>
</comment>
<evidence type="ECO:0000313" key="4">
    <source>
        <dbReference type="Proteomes" id="UP000299211"/>
    </source>
</evidence>
<gene>
    <name evidence="3" type="ORF">SAV31267_073900</name>
</gene>
<evidence type="ECO:0000259" key="2">
    <source>
        <dbReference type="Pfam" id="PF12770"/>
    </source>
</evidence>
<accession>A0A4D4N2K6</accession>
<proteinExistence type="predicted"/>
<organism evidence="3 4">
    <name type="scientific">Streptomyces avermitilis</name>
    <dbReference type="NCBI Taxonomy" id="33903"/>
    <lineage>
        <taxon>Bacteria</taxon>
        <taxon>Bacillati</taxon>
        <taxon>Actinomycetota</taxon>
        <taxon>Actinomycetes</taxon>
        <taxon>Kitasatosporales</taxon>
        <taxon>Streptomycetaceae</taxon>
        <taxon>Streptomyces</taxon>
    </lineage>
</organism>
<feature type="domain" description="CHAT" evidence="2">
    <location>
        <begin position="971"/>
        <end position="1255"/>
    </location>
</feature>
<dbReference type="Gene3D" id="1.25.40.10">
    <property type="entry name" value="Tetratricopeptide repeat domain"/>
    <property type="match status" value="1"/>
</dbReference>
<evidence type="ECO:0000256" key="1">
    <source>
        <dbReference type="SAM" id="MobiDB-lite"/>
    </source>
</evidence>
<dbReference type="InterPro" id="IPR011990">
    <property type="entry name" value="TPR-like_helical_dom_sf"/>
</dbReference>
<evidence type="ECO:0000313" key="3">
    <source>
        <dbReference type="EMBL" id="GDY77905.1"/>
    </source>
</evidence>
<reference evidence="3 4" key="1">
    <citation type="submission" date="2019-04" db="EMBL/GenBank/DDBJ databases">
        <title>Draft genome sequences of Streptomyces avermitilis ATCC 31267.</title>
        <authorList>
            <person name="Komaki H."/>
            <person name="Tamura T."/>
            <person name="Hosoyama A."/>
        </authorList>
    </citation>
    <scope>NUCLEOTIDE SEQUENCE [LARGE SCALE GENOMIC DNA]</scope>
    <source>
        <strain evidence="3 4">ATCC 31267</strain>
    </source>
</reference>
<dbReference type="InterPro" id="IPR024983">
    <property type="entry name" value="CHAT_dom"/>
</dbReference>
<feature type="region of interest" description="Disordered" evidence="1">
    <location>
        <begin position="548"/>
        <end position="574"/>
    </location>
</feature>
<dbReference type="STRING" id="33903.AQJ43_30740"/>
<protein>
    <submittedName>
        <fullName evidence="3">CHAT domain-containing protein</fullName>
    </submittedName>
</protein>
<name>A0A4D4N2K6_STRAX</name>
<dbReference type="AlphaFoldDB" id="A0A4D4N2K6"/>